<dbReference type="GO" id="GO:0003677">
    <property type="term" value="F:DNA binding"/>
    <property type="evidence" value="ECO:0007669"/>
    <property type="project" value="InterPro"/>
</dbReference>
<reference evidence="3" key="1">
    <citation type="journal article" date="2020" name="Nature">
        <title>Giant virus diversity and host interactions through global metagenomics.</title>
        <authorList>
            <person name="Schulz F."/>
            <person name="Roux S."/>
            <person name="Paez-Espino D."/>
            <person name="Jungbluth S."/>
            <person name="Walsh D.A."/>
            <person name="Denef V.J."/>
            <person name="McMahon K.D."/>
            <person name="Konstantinidis K.T."/>
            <person name="Eloe-Fadrosh E.A."/>
            <person name="Kyrpides N.C."/>
            <person name="Woyke T."/>
        </authorList>
    </citation>
    <scope>NUCLEOTIDE SEQUENCE</scope>
    <source>
        <strain evidence="3">GVMAG-M-3300023184-60</strain>
    </source>
</reference>
<evidence type="ECO:0000313" key="3">
    <source>
        <dbReference type="EMBL" id="QHT89717.1"/>
    </source>
</evidence>
<dbReference type="EMBL" id="MN740151">
    <property type="protein sequence ID" value="QHT89717.1"/>
    <property type="molecule type" value="Genomic_DNA"/>
</dbReference>
<sequence length="115" mass="13252">MSLVYKTANIEDVSKINDLLNKGDKISKPIMTIYEFDKIMGMRTQQLASGAIPFVNIEGGKLVISSNMELRDVALRELEEGRLPYIVERVLSNKKKEYYRISDLNLVAIRDRMRK</sequence>
<dbReference type="GO" id="GO:0000428">
    <property type="term" value="C:DNA-directed RNA polymerase complex"/>
    <property type="evidence" value="ECO:0007669"/>
    <property type="project" value="UniProtKB-KW"/>
</dbReference>
<name>A0A6C0IBF4_9ZZZZ</name>
<evidence type="ECO:0000256" key="1">
    <source>
        <dbReference type="ARBA" id="ARBA00022478"/>
    </source>
</evidence>
<organism evidence="3">
    <name type="scientific">viral metagenome</name>
    <dbReference type="NCBI Taxonomy" id="1070528"/>
    <lineage>
        <taxon>unclassified sequences</taxon>
        <taxon>metagenomes</taxon>
        <taxon>organismal metagenomes</taxon>
    </lineage>
</organism>
<accession>A0A6C0IBF4</accession>
<dbReference type="GO" id="GO:0003899">
    <property type="term" value="F:DNA-directed RNA polymerase activity"/>
    <property type="evidence" value="ECO:0007669"/>
    <property type="project" value="InterPro"/>
</dbReference>
<proteinExistence type="predicted"/>
<keyword evidence="1" id="KW-0240">DNA-directed RNA polymerase</keyword>
<dbReference type="SUPFAM" id="SSF63562">
    <property type="entry name" value="RPB6/omega subunit-like"/>
    <property type="match status" value="1"/>
</dbReference>
<dbReference type="GO" id="GO:0006351">
    <property type="term" value="P:DNA-templated transcription"/>
    <property type="evidence" value="ECO:0007669"/>
    <property type="project" value="InterPro"/>
</dbReference>
<dbReference type="AlphaFoldDB" id="A0A6C0IBF4"/>
<dbReference type="Gene3D" id="3.90.940.10">
    <property type="match status" value="1"/>
</dbReference>
<keyword evidence="2" id="KW-0804">Transcription</keyword>
<protein>
    <submittedName>
        <fullName evidence="3">Uncharacterized protein</fullName>
    </submittedName>
</protein>
<dbReference type="InterPro" id="IPR036161">
    <property type="entry name" value="RPB6/omega-like_sf"/>
</dbReference>
<evidence type="ECO:0000256" key="2">
    <source>
        <dbReference type="ARBA" id="ARBA00023163"/>
    </source>
</evidence>